<dbReference type="InterPro" id="IPR001356">
    <property type="entry name" value="HD"/>
</dbReference>
<dbReference type="GO" id="GO:0000981">
    <property type="term" value="F:DNA-binding transcription factor activity, RNA polymerase II-specific"/>
    <property type="evidence" value="ECO:0007669"/>
    <property type="project" value="InterPro"/>
</dbReference>
<evidence type="ECO:0000256" key="6">
    <source>
        <dbReference type="ARBA" id="ARBA00023163"/>
    </source>
</evidence>
<reference evidence="12" key="1">
    <citation type="submission" date="2022-12" db="EMBL/GenBank/DDBJ databases">
        <title>Draft genome assemblies for two species of Escallonia (Escalloniales).</title>
        <authorList>
            <person name="Chanderbali A."/>
            <person name="Dervinis C."/>
            <person name="Anghel I."/>
            <person name="Soltis D."/>
            <person name="Soltis P."/>
            <person name="Zapata F."/>
        </authorList>
    </citation>
    <scope>NUCLEOTIDE SEQUENCE</scope>
    <source>
        <strain evidence="12">UCBG92.1500</strain>
        <tissue evidence="12">Leaf</tissue>
    </source>
</reference>
<dbReference type="Pfam" id="PF00046">
    <property type="entry name" value="Homeodomain"/>
    <property type="match status" value="1"/>
</dbReference>
<accession>A0AA88RM04</accession>
<protein>
    <recommendedName>
        <fullName evidence="11">Homeobox domain-containing protein</fullName>
    </recommendedName>
</protein>
<keyword evidence="4 8" id="KW-0238">DNA-binding</keyword>
<dbReference type="InterPro" id="IPR003106">
    <property type="entry name" value="Leu_zip_homeo"/>
</dbReference>
<keyword evidence="6" id="KW-0804">Transcription</keyword>
<evidence type="ECO:0000256" key="1">
    <source>
        <dbReference type="ARBA" id="ARBA00004123"/>
    </source>
</evidence>
<feature type="coiled-coil region" evidence="10">
    <location>
        <begin position="132"/>
        <end position="169"/>
    </location>
</feature>
<feature type="DNA-binding region" description="Homeobox" evidence="8">
    <location>
        <begin position="79"/>
        <end position="134"/>
    </location>
</feature>
<dbReference type="SMART" id="SM00389">
    <property type="entry name" value="HOX"/>
    <property type="match status" value="1"/>
</dbReference>
<dbReference type="PANTHER" id="PTHR45714:SF72">
    <property type="entry name" value="HOMEOBOX-LEUCINE ZIPPER PROTEIN HOX26-RELATED"/>
    <property type="match status" value="1"/>
</dbReference>
<dbReference type="SMART" id="SM00340">
    <property type="entry name" value="HALZ"/>
    <property type="match status" value="1"/>
</dbReference>
<keyword evidence="5 8" id="KW-0371">Homeobox</keyword>
<evidence type="ECO:0000259" key="11">
    <source>
        <dbReference type="PROSITE" id="PS50071"/>
    </source>
</evidence>
<evidence type="ECO:0000313" key="12">
    <source>
        <dbReference type="EMBL" id="KAK2976525.1"/>
    </source>
</evidence>
<name>A0AA88RM04_9ASTE</name>
<keyword evidence="7 8" id="KW-0539">Nucleus</keyword>
<evidence type="ECO:0000313" key="13">
    <source>
        <dbReference type="Proteomes" id="UP001187471"/>
    </source>
</evidence>
<evidence type="ECO:0000256" key="4">
    <source>
        <dbReference type="ARBA" id="ARBA00023125"/>
    </source>
</evidence>
<dbReference type="PROSITE" id="PS00027">
    <property type="entry name" value="HOMEOBOX_1"/>
    <property type="match status" value="1"/>
</dbReference>
<dbReference type="AlphaFoldDB" id="A0AA88RM04"/>
<evidence type="ECO:0000256" key="5">
    <source>
        <dbReference type="ARBA" id="ARBA00023155"/>
    </source>
</evidence>
<dbReference type="InterPro" id="IPR009057">
    <property type="entry name" value="Homeodomain-like_sf"/>
</dbReference>
<proteinExistence type="inferred from homology"/>
<dbReference type="Pfam" id="PF02183">
    <property type="entry name" value="HALZ"/>
    <property type="match status" value="1"/>
</dbReference>
<dbReference type="GO" id="GO:0043565">
    <property type="term" value="F:sequence-specific DNA binding"/>
    <property type="evidence" value="ECO:0007669"/>
    <property type="project" value="InterPro"/>
</dbReference>
<evidence type="ECO:0000256" key="3">
    <source>
        <dbReference type="ARBA" id="ARBA00023015"/>
    </source>
</evidence>
<organism evidence="12 13">
    <name type="scientific">Escallonia rubra</name>
    <dbReference type="NCBI Taxonomy" id="112253"/>
    <lineage>
        <taxon>Eukaryota</taxon>
        <taxon>Viridiplantae</taxon>
        <taxon>Streptophyta</taxon>
        <taxon>Embryophyta</taxon>
        <taxon>Tracheophyta</taxon>
        <taxon>Spermatophyta</taxon>
        <taxon>Magnoliopsida</taxon>
        <taxon>eudicotyledons</taxon>
        <taxon>Gunneridae</taxon>
        <taxon>Pentapetalae</taxon>
        <taxon>asterids</taxon>
        <taxon>campanulids</taxon>
        <taxon>Escalloniales</taxon>
        <taxon>Escalloniaceae</taxon>
        <taxon>Escallonia</taxon>
    </lineage>
</organism>
<sequence>MGDEELCNTGLALSIGQFVPKRDQQKNKHVVCLDLTIPLHPKREANIDAECRSEGSSLKTVNGDEAQTSKNNKICGRKKLRLSKEQSTLLEDSFKIHSTLNTSQKQALAERLNLRPRQVEVWFQNRRARTKLKQIEVDYEFLKNCCESLSNENRRLKKELDELRSLKLEQPPLCIQLPKAATLTMCPSCENVVKAGGDGASDAAVKDVVLHEPKKTPSC</sequence>
<comment type="subcellular location">
    <subcellularLocation>
        <location evidence="1 8 9">Nucleus</location>
    </subcellularLocation>
</comment>
<gene>
    <name evidence="12" type="ORF">RJ640_019461</name>
</gene>
<evidence type="ECO:0000256" key="9">
    <source>
        <dbReference type="RuleBase" id="RU000682"/>
    </source>
</evidence>
<evidence type="ECO:0000256" key="10">
    <source>
        <dbReference type="SAM" id="Coils"/>
    </source>
</evidence>
<keyword evidence="3" id="KW-0805">Transcription regulation</keyword>
<dbReference type="EMBL" id="JAVXUO010002065">
    <property type="protein sequence ID" value="KAK2976525.1"/>
    <property type="molecule type" value="Genomic_DNA"/>
</dbReference>
<dbReference type="GO" id="GO:0005634">
    <property type="term" value="C:nucleus"/>
    <property type="evidence" value="ECO:0007669"/>
    <property type="project" value="UniProtKB-SubCell"/>
</dbReference>
<evidence type="ECO:0000256" key="2">
    <source>
        <dbReference type="ARBA" id="ARBA00006074"/>
    </source>
</evidence>
<dbReference type="InterPro" id="IPR017970">
    <property type="entry name" value="Homeobox_CS"/>
</dbReference>
<dbReference type="InterPro" id="IPR050762">
    <property type="entry name" value="HD-ZIP_Homeobox_LZ_Class_II"/>
</dbReference>
<evidence type="ECO:0000256" key="8">
    <source>
        <dbReference type="PROSITE-ProRule" id="PRU00108"/>
    </source>
</evidence>
<keyword evidence="13" id="KW-1185">Reference proteome</keyword>
<feature type="domain" description="Homeobox" evidence="11">
    <location>
        <begin position="77"/>
        <end position="133"/>
    </location>
</feature>
<keyword evidence="10" id="KW-0175">Coiled coil</keyword>
<evidence type="ECO:0000256" key="7">
    <source>
        <dbReference type="ARBA" id="ARBA00023242"/>
    </source>
</evidence>
<comment type="similarity">
    <text evidence="2">Belongs to the HD-ZIP homeobox family. Class II subfamily.</text>
</comment>
<comment type="caution">
    <text evidence="12">The sequence shown here is derived from an EMBL/GenBank/DDBJ whole genome shotgun (WGS) entry which is preliminary data.</text>
</comment>
<dbReference type="CDD" id="cd00086">
    <property type="entry name" value="homeodomain"/>
    <property type="match status" value="1"/>
</dbReference>
<dbReference type="Gene3D" id="1.10.10.60">
    <property type="entry name" value="Homeodomain-like"/>
    <property type="match status" value="1"/>
</dbReference>
<dbReference type="PANTHER" id="PTHR45714">
    <property type="entry name" value="HOMEOBOX-LEUCINE ZIPPER PROTEIN HAT14"/>
    <property type="match status" value="1"/>
</dbReference>
<dbReference type="Proteomes" id="UP001187471">
    <property type="component" value="Unassembled WGS sequence"/>
</dbReference>
<dbReference type="PROSITE" id="PS50071">
    <property type="entry name" value="HOMEOBOX_2"/>
    <property type="match status" value="1"/>
</dbReference>
<dbReference type="SUPFAM" id="SSF46689">
    <property type="entry name" value="Homeodomain-like"/>
    <property type="match status" value="1"/>
</dbReference>